<evidence type="ECO:0000313" key="2">
    <source>
        <dbReference type="EMBL" id="UOO89074.1"/>
    </source>
</evidence>
<dbReference type="RefSeq" id="WP_058357256.1">
    <property type="nucleotide sequence ID" value="NZ_CABKVG010000010.1"/>
</dbReference>
<keyword evidence="3" id="KW-1185">Reference proteome</keyword>
<keyword evidence="1" id="KW-0472">Membrane</keyword>
<keyword evidence="1" id="KW-0812">Transmembrane</keyword>
<dbReference type="EMBL" id="CP091511">
    <property type="protein sequence ID" value="UOO89074.1"/>
    <property type="molecule type" value="Genomic_DNA"/>
</dbReference>
<feature type="transmembrane region" description="Helical" evidence="1">
    <location>
        <begin position="46"/>
        <end position="71"/>
    </location>
</feature>
<proteinExistence type="predicted"/>
<feature type="transmembrane region" description="Helical" evidence="1">
    <location>
        <begin position="77"/>
        <end position="100"/>
    </location>
</feature>
<dbReference type="Proteomes" id="UP000832011">
    <property type="component" value="Chromosome"/>
</dbReference>
<keyword evidence="1" id="KW-1133">Transmembrane helix</keyword>
<evidence type="ECO:0000256" key="1">
    <source>
        <dbReference type="SAM" id="Phobius"/>
    </source>
</evidence>
<dbReference type="InterPro" id="IPR032126">
    <property type="entry name" value="LydA_holin"/>
</dbReference>
<reference evidence="2 3" key="1">
    <citation type="journal article" date="2022" name="Res Sq">
        <title>Evolution of multicellular longitudinally dividing oral cavity symbionts (Neisseriaceae).</title>
        <authorList>
            <person name="Nyongesa S."/>
            <person name="Weber P."/>
            <person name="Bernet E."/>
            <person name="Pullido F."/>
            <person name="Nieckarz M."/>
            <person name="Delaby M."/>
            <person name="Nieves C."/>
            <person name="Viehboeck T."/>
            <person name="Krause N."/>
            <person name="Rivera-Millot A."/>
            <person name="Nakamura A."/>
            <person name="Vischer N."/>
            <person name="VanNieuwenhze M."/>
            <person name="Brun Y."/>
            <person name="Cava F."/>
            <person name="Bulgheresi S."/>
            <person name="Veyrier F."/>
        </authorList>
    </citation>
    <scope>NUCLEOTIDE SEQUENCE [LARGE SCALE GENOMIC DNA]</scope>
    <source>
        <strain evidence="2 3">SN4</strain>
    </source>
</reference>
<organism evidence="2 3">
    <name type="scientific">Vitreoscilla massiliensis</name>
    <dbReference type="NCBI Taxonomy" id="1689272"/>
    <lineage>
        <taxon>Bacteria</taxon>
        <taxon>Pseudomonadati</taxon>
        <taxon>Pseudomonadota</taxon>
        <taxon>Betaproteobacteria</taxon>
        <taxon>Neisseriales</taxon>
        <taxon>Neisseriaceae</taxon>
        <taxon>Vitreoscilla</taxon>
    </lineage>
</organism>
<name>A0ABY4E1E7_9NEIS</name>
<protein>
    <submittedName>
        <fullName evidence="2">Phage holin family protein</fullName>
    </submittedName>
</protein>
<sequence length="115" mass="12676">MFDGLQEYKQLIATWAMVIALSVFGGLADAIMRYRREGVRMPLQYFLLKIFCDLFIAAFAGVLAFFGVWHFTNSYELTAGACIAISLSGYLGGNAINIFASIWEAAIKTKTGGMQ</sequence>
<dbReference type="Pfam" id="PF16083">
    <property type="entry name" value="Phage_holin_3_3"/>
    <property type="match status" value="1"/>
</dbReference>
<gene>
    <name evidence="2" type="ORF">LVJ82_16780</name>
</gene>
<feature type="transmembrane region" description="Helical" evidence="1">
    <location>
        <begin position="12"/>
        <end position="34"/>
    </location>
</feature>
<evidence type="ECO:0000313" key="3">
    <source>
        <dbReference type="Proteomes" id="UP000832011"/>
    </source>
</evidence>
<accession>A0ABY4E1E7</accession>